<evidence type="ECO:0000256" key="6">
    <source>
        <dbReference type="ARBA" id="ARBA00023242"/>
    </source>
</evidence>
<protein>
    <recommendedName>
        <fullName evidence="10">rRNA-processing protein EBP2</fullName>
    </recommendedName>
</protein>
<feature type="compositionally biased region" description="Basic residues" evidence="7">
    <location>
        <begin position="262"/>
        <end position="272"/>
    </location>
</feature>
<feature type="region of interest" description="Disordered" evidence="7">
    <location>
        <begin position="1"/>
        <end position="26"/>
    </location>
</feature>
<organism evidence="8 9">
    <name type="scientific">Bemisia tabaci</name>
    <name type="common">Sweetpotato whitefly</name>
    <name type="synonym">Aleurodes tabaci</name>
    <dbReference type="NCBI Taxonomy" id="7038"/>
    <lineage>
        <taxon>Eukaryota</taxon>
        <taxon>Metazoa</taxon>
        <taxon>Ecdysozoa</taxon>
        <taxon>Arthropoda</taxon>
        <taxon>Hexapoda</taxon>
        <taxon>Insecta</taxon>
        <taxon>Pterygota</taxon>
        <taxon>Neoptera</taxon>
        <taxon>Paraneoptera</taxon>
        <taxon>Hemiptera</taxon>
        <taxon>Sternorrhyncha</taxon>
        <taxon>Aleyrodoidea</taxon>
        <taxon>Aleyrodidae</taxon>
        <taxon>Aleyrodinae</taxon>
        <taxon>Bemisia</taxon>
    </lineage>
</organism>
<reference evidence="8" key="1">
    <citation type="submission" date="2021-12" db="EMBL/GenBank/DDBJ databases">
        <authorList>
            <person name="King R."/>
        </authorList>
    </citation>
    <scope>NUCLEOTIDE SEQUENCE</scope>
</reference>
<evidence type="ECO:0000313" key="8">
    <source>
        <dbReference type="EMBL" id="CAH0387727.1"/>
    </source>
</evidence>
<dbReference type="GO" id="GO:0042273">
    <property type="term" value="P:ribosomal large subunit biogenesis"/>
    <property type="evidence" value="ECO:0007669"/>
    <property type="project" value="TreeGrafter"/>
</dbReference>
<comment type="function">
    <text evidence="1">Required for the processing of the 27S pre-rRNA.</text>
</comment>
<feature type="compositionally biased region" description="Basic residues" evidence="7">
    <location>
        <begin position="233"/>
        <end position="251"/>
    </location>
</feature>
<name>A0A9P0F1B3_BEMTA</name>
<proteinExistence type="inferred from homology"/>
<dbReference type="GO" id="GO:0034399">
    <property type="term" value="C:nuclear periphery"/>
    <property type="evidence" value="ECO:0007669"/>
    <property type="project" value="TreeGrafter"/>
</dbReference>
<dbReference type="GO" id="GO:0030687">
    <property type="term" value="C:preribosome, large subunit precursor"/>
    <property type="evidence" value="ECO:0007669"/>
    <property type="project" value="TreeGrafter"/>
</dbReference>
<accession>A0A9P0F1B3</accession>
<dbReference type="KEGG" id="btab:109030762"/>
<keyword evidence="6" id="KW-0539">Nucleus</keyword>
<evidence type="ECO:0000256" key="5">
    <source>
        <dbReference type="ARBA" id="ARBA00023054"/>
    </source>
</evidence>
<dbReference type="PANTHER" id="PTHR13028">
    <property type="entry name" value="RRNA PROCESSING PROTEIN EBNA1-BINDING PROTEIN-RELATED"/>
    <property type="match status" value="1"/>
</dbReference>
<dbReference type="Pfam" id="PF05890">
    <property type="entry name" value="Ebp2"/>
    <property type="match status" value="1"/>
</dbReference>
<dbReference type="Proteomes" id="UP001152759">
    <property type="component" value="Chromosome 3"/>
</dbReference>
<evidence type="ECO:0000256" key="2">
    <source>
        <dbReference type="ARBA" id="ARBA00004604"/>
    </source>
</evidence>
<evidence type="ECO:0000313" key="9">
    <source>
        <dbReference type="Proteomes" id="UP001152759"/>
    </source>
</evidence>
<evidence type="ECO:0008006" key="10">
    <source>
        <dbReference type="Google" id="ProtNLM"/>
    </source>
</evidence>
<evidence type="ECO:0000256" key="3">
    <source>
        <dbReference type="ARBA" id="ARBA00007336"/>
    </source>
</evidence>
<dbReference type="EMBL" id="OU963864">
    <property type="protein sequence ID" value="CAH0387727.1"/>
    <property type="molecule type" value="Genomic_DNA"/>
</dbReference>
<keyword evidence="9" id="KW-1185">Reference proteome</keyword>
<comment type="subcellular location">
    <subcellularLocation>
        <location evidence="2">Nucleus</location>
        <location evidence="2">Nucleolus</location>
    </subcellularLocation>
</comment>
<dbReference type="GO" id="GO:0005730">
    <property type="term" value="C:nucleolus"/>
    <property type="evidence" value="ECO:0007669"/>
    <property type="project" value="UniProtKB-SubCell"/>
</dbReference>
<evidence type="ECO:0000256" key="4">
    <source>
        <dbReference type="ARBA" id="ARBA00022517"/>
    </source>
</evidence>
<evidence type="ECO:0000256" key="7">
    <source>
        <dbReference type="SAM" id="MobiDB-lite"/>
    </source>
</evidence>
<feature type="region of interest" description="Disordered" evidence="7">
    <location>
        <begin position="223"/>
        <end position="272"/>
    </location>
</feature>
<sequence length="272" mass="30517">MVELESDISGGSDDYESESDIDQDSDSALQEAFAKGILKPGLNIQVPANDLPPPPINNVTALKLKLAKISNDFPWEERLDITTKPAVLAPELELQIREEEERAVKKKDKTALNEFRRETLFHQQAQAAVLEGIPKLNAAGIPTKRPGDSFAEMIKSDSQMERIRKSLIKKKLGMERAEFVKKMRTQKKIAKKVQTEAILKKHREKREFLNKVKQFKKGKLKDLDFLTEGSGQKKGRKGGKGRFKGPKLNKGKKGDKGSSKSGNKKQGKKKKN</sequence>
<evidence type="ECO:0000256" key="1">
    <source>
        <dbReference type="ARBA" id="ARBA00003387"/>
    </source>
</evidence>
<dbReference type="InterPro" id="IPR008610">
    <property type="entry name" value="Ebp2"/>
</dbReference>
<dbReference type="GO" id="GO:0006364">
    <property type="term" value="P:rRNA processing"/>
    <property type="evidence" value="ECO:0007669"/>
    <property type="project" value="TreeGrafter"/>
</dbReference>
<dbReference type="PANTHER" id="PTHR13028:SF0">
    <property type="entry name" value="RRNA-PROCESSING PROTEIN EBP2-RELATED"/>
    <property type="match status" value="1"/>
</dbReference>
<keyword evidence="4" id="KW-0690">Ribosome biogenesis</keyword>
<keyword evidence="5" id="KW-0175">Coiled coil</keyword>
<dbReference type="AlphaFoldDB" id="A0A9P0F1B3"/>
<gene>
    <name evidence="8" type="ORF">BEMITA_LOCUS6702</name>
</gene>
<feature type="compositionally biased region" description="Acidic residues" evidence="7">
    <location>
        <begin position="13"/>
        <end position="25"/>
    </location>
</feature>
<comment type="similarity">
    <text evidence="3">Belongs to the EBP2 family.</text>
</comment>
<dbReference type="OrthoDB" id="443772at2759"/>